<proteinExistence type="predicted"/>
<dbReference type="EMBL" id="JAUCBP010000001">
    <property type="protein sequence ID" value="MDM7859230.1"/>
    <property type="molecule type" value="Genomic_DNA"/>
</dbReference>
<evidence type="ECO:0000313" key="7">
    <source>
        <dbReference type="Proteomes" id="UP001234343"/>
    </source>
</evidence>
<dbReference type="PROSITE" id="PS51468">
    <property type="entry name" value="VIT"/>
    <property type="match status" value="1"/>
</dbReference>
<dbReference type="Gene3D" id="2.60.40.3680">
    <property type="match status" value="1"/>
</dbReference>
<dbReference type="PANTHER" id="PTHR45737:SF6">
    <property type="entry name" value="VON WILLEBRAND FACTOR A DOMAIN-CONTAINING PROTEIN 5A"/>
    <property type="match status" value="1"/>
</dbReference>
<keyword evidence="2" id="KW-0472">Membrane</keyword>
<dbReference type="Gene3D" id="3.40.50.410">
    <property type="entry name" value="von Willebrand factor, type A domain"/>
    <property type="match status" value="1"/>
</dbReference>
<dbReference type="Pfam" id="PF08487">
    <property type="entry name" value="VIT"/>
    <property type="match status" value="1"/>
</dbReference>
<dbReference type="PANTHER" id="PTHR45737">
    <property type="entry name" value="VON WILLEBRAND FACTOR A DOMAIN-CONTAINING PROTEIN 5A"/>
    <property type="match status" value="1"/>
</dbReference>
<dbReference type="Proteomes" id="UP001234343">
    <property type="component" value="Unassembled WGS sequence"/>
</dbReference>
<gene>
    <name evidence="6" type="ORF">QTP81_01250</name>
</gene>
<dbReference type="SUPFAM" id="SSF53300">
    <property type="entry name" value="vWA-like"/>
    <property type="match status" value="1"/>
</dbReference>
<name>A0ABT7SST8_9ALTE</name>
<evidence type="ECO:0000313" key="6">
    <source>
        <dbReference type="EMBL" id="MDM7859230.1"/>
    </source>
</evidence>
<feature type="domain" description="VWFA" evidence="4">
    <location>
        <begin position="290"/>
        <end position="460"/>
    </location>
</feature>
<evidence type="ECO:0000256" key="1">
    <source>
        <dbReference type="SAM" id="MobiDB-lite"/>
    </source>
</evidence>
<evidence type="ECO:0000256" key="3">
    <source>
        <dbReference type="SAM" id="SignalP"/>
    </source>
</evidence>
<keyword evidence="3" id="KW-0732">Signal</keyword>
<feature type="transmembrane region" description="Helical" evidence="2">
    <location>
        <begin position="637"/>
        <end position="659"/>
    </location>
</feature>
<dbReference type="Pfam" id="PF13768">
    <property type="entry name" value="VWA_3"/>
    <property type="match status" value="1"/>
</dbReference>
<evidence type="ECO:0000259" key="5">
    <source>
        <dbReference type="PROSITE" id="PS51468"/>
    </source>
</evidence>
<dbReference type="SMART" id="SM00327">
    <property type="entry name" value="VWA"/>
    <property type="match status" value="1"/>
</dbReference>
<reference evidence="6 7" key="1">
    <citation type="submission" date="2023-06" db="EMBL/GenBank/DDBJ databases">
        <title>Alteromonas sp. ASW11-36 isolated from intertidal sand.</title>
        <authorList>
            <person name="Li Y."/>
        </authorList>
    </citation>
    <scope>NUCLEOTIDE SEQUENCE [LARGE SCALE GENOMIC DNA]</scope>
    <source>
        <strain evidence="6 7">ASW11-36</strain>
    </source>
</reference>
<dbReference type="InterPro" id="IPR013694">
    <property type="entry name" value="VIT"/>
</dbReference>
<keyword evidence="2" id="KW-0812">Transmembrane</keyword>
<feature type="signal peptide" evidence="3">
    <location>
        <begin position="1"/>
        <end position="22"/>
    </location>
</feature>
<feature type="chain" id="PRO_5045369561" evidence="3">
    <location>
        <begin position="23"/>
        <end position="673"/>
    </location>
</feature>
<sequence>MFRIKTFLLFLTTSLFAQVSQAAGLLTPIGSSESLDIKSHNVEVTADHSFAVIEIEQVFSNPHTAPLEAIYSFPVPEQASVGEFTYWINGTPVHAEVLERKEARQVYEDQKAQGRNAALVEKNTFIDFQISVSQVQPGQDVRIKLVYIQPVNVDHGIARFVYPLESGGTDEVQKAFWTANEVVQQDFEFNFALNSSYPVDEFRLPAHPQAYISQTTAKQWSVSMSNRDPVTEGRQPFSLDQDIMVYWRLASDLPGSVDMMTYRAEGQKRGTFMMTMTPGNDLEALNQGRDWIVVLDYSGSMEGKYQTLLQGVREGFQKFSPNDRVKVIVFSDRATVIGSDFTPAIPSELEALMRSLELQQPGGGTNLYAALDKAMNELDSDRTSAIWLVTDGVANVGETQQQSFLSLMNKSDVRLFTFIMGNGANTPLLTSLTRMSNGFAIHVSNSDDIGGVLLNAASKVNHQSLRDIKVEFSGVKVADVQPVEIGSLYRGQQLVLFGHYWGEGELAVELNAKRGTEQVSYSSRFDIPSHGEQFPELERLWAFSQIETLLQQQQDYGQDADRQDAIVDLAVEYGLVTDYTSMLVVEDDVFDALGIDRRNSERIAREQRARENRANNPLSNTRVDADKPMFDQPRATYANGSGGSLGIGLVLFVVIVFGYRKYSQLKLRLQQMS</sequence>
<organism evidence="6 7">
    <name type="scientific">Alteromonas arenosi</name>
    <dbReference type="NCBI Taxonomy" id="3055817"/>
    <lineage>
        <taxon>Bacteria</taxon>
        <taxon>Pseudomonadati</taxon>
        <taxon>Pseudomonadota</taxon>
        <taxon>Gammaproteobacteria</taxon>
        <taxon>Alteromonadales</taxon>
        <taxon>Alteromonadaceae</taxon>
        <taxon>Alteromonas/Salinimonas group</taxon>
        <taxon>Alteromonas</taxon>
    </lineage>
</organism>
<comment type="caution">
    <text evidence="6">The sequence shown here is derived from an EMBL/GenBank/DDBJ whole genome shotgun (WGS) entry which is preliminary data.</text>
</comment>
<evidence type="ECO:0000256" key="2">
    <source>
        <dbReference type="SAM" id="Phobius"/>
    </source>
</evidence>
<feature type="region of interest" description="Disordered" evidence="1">
    <location>
        <begin position="605"/>
        <end position="627"/>
    </location>
</feature>
<keyword evidence="7" id="KW-1185">Reference proteome</keyword>
<accession>A0ABT7SST8</accession>
<dbReference type="InterPro" id="IPR036465">
    <property type="entry name" value="vWFA_dom_sf"/>
</dbReference>
<dbReference type="PROSITE" id="PS50234">
    <property type="entry name" value="VWFA"/>
    <property type="match status" value="1"/>
</dbReference>
<feature type="domain" description="VIT" evidence="5">
    <location>
        <begin position="21"/>
        <end position="149"/>
    </location>
</feature>
<dbReference type="InterPro" id="IPR002035">
    <property type="entry name" value="VWF_A"/>
</dbReference>
<evidence type="ECO:0000259" key="4">
    <source>
        <dbReference type="PROSITE" id="PS50234"/>
    </source>
</evidence>
<dbReference type="RefSeq" id="WP_289363147.1">
    <property type="nucleotide sequence ID" value="NZ_JAUCBP010000001.1"/>
</dbReference>
<protein>
    <submittedName>
        <fullName evidence="6">VIT and VWA domain-containing protein</fullName>
    </submittedName>
</protein>
<keyword evidence="2" id="KW-1133">Transmembrane helix</keyword>
<dbReference type="SMART" id="SM00609">
    <property type="entry name" value="VIT"/>
    <property type="match status" value="1"/>
</dbReference>